<keyword evidence="2" id="KW-0288">FMN</keyword>
<reference evidence="4 5" key="1">
    <citation type="submission" date="2015-06" db="EMBL/GenBank/DDBJ databases">
        <title>Draft genome of the moderately acidophilic sulfate reducer Candidatus Desulfosporosinus acididurans strain M1.</title>
        <authorList>
            <person name="Poehlein A."/>
            <person name="Petzsch P."/>
            <person name="Johnson B.D."/>
            <person name="Schloemann M."/>
            <person name="Daniel R."/>
            <person name="Muehling M."/>
        </authorList>
    </citation>
    <scope>NUCLEOTIDE SEQUENCE [LARGE SCALE GENOMIC DNA]</scope>
    <source>
        <strain evidence="4 5">M1</strain>
    </source>
</reference>
<dbReference type="RefSeq" id="WP_047808496.1">
    <property type="nucleotide sequence ID" value="NZ_LDZY01000002.1"/>
</dbReference>
<keyword evidence="1" id="KW-0285">Flavoprotein</keyword>
<keyword evidence="5" id="KW-1185">Reference proteome</keyword>
<proteinExistence type="predicted"/>
<dbReference type="Pfam" id="PF03358">
    <property type="entry name" value="FMN_red"/>
    <property type="match status" value="1"/>
</dbReference>
<dbReference type="PATRIC" id="fig|476652.3.peg.557"/>
<dbReference type="SUPFAM" id="SSF52218">
    <property type="entry name" value="Flavoproteins"/>
    <property type="match status" value="1"/>
</dbReference>
<dbReference type="InterPro" id="IPR051796">
    <property type="entry name" value="ISF_SsuE-like"/>
</dbReference>
<dbReference type="PANTHER" id="PTHR43278">
    <property type="entry name" value="NAD(P)H-DEPENDENT FMN-CONTAINING OXIDOREDUCTASE YWQN-RELATED"/>
    <property type="match status" value="1"/>
</dbReference>
<comment type="caution">
    <text evidence="4">The sequence shown here is derived from an EMBL/GenBank/DDBJ whole genome shotgun (WGS) entry which is preliminary data.</text>
</comment>
<dbReference type="PANTHER" id="PTHR43278:SF2">
    <property type="entry name" value="IRON-SULFUR FLAVOPROTEIN"/>
    <property type="match status" value="1"/>
</dbReference>
<evidence type="ECO:0000259" key="3">
    <source>
        <dbReference type="Pfam" id="PF03358"/>
    </source>
</evidence>
<gene>
    <name evidence="4" type="ORF">DEAC_c05490</name>
</gene>
<dbReference type="AlphaFoldDB" id="A0A0J1FVK6"/>
<evidence type="ECO:0000256" key="1">
    <source>
        <dbReference type="ARBA" id="ARBA00022630"/>
    </source>
</evidence>
<protein>
    <submittedName>
        <fullName evidence="4">NADPH-dependent FMN reductase</fullName>
    </submittedName>
</protein>
<dbReference type="InterPro" id="IPR029039">
    <property type="entry name" value="Flavoprotein-like_sf"/>
</dbReference>
<dbReference type="Proteomes" id="UP000036356">
    <property type="component" value="Unassembled WGS sequence"/>
</dbReference>
<dbReference type="GO" id="GO:0016491">
    <property type="term" value="F:oxidoreductase activity"/>
    <property type="evidence" value="ECO:0007669"/>
    <property type="project" value="InterPro"/>
</dbReference>
<dbReference type="EMBL" id="LDZY01000002">
    <property type="protein sequence ID" value="KLU67337.1"/>
    <property type="molecule type" value="Genomic_DNA"/>
</dbReference>
<dbReference type="Gene3D" id="3.40.50.360">
    <property type="match status" value="1"/>
</dbReference>
<evidence type="ECO:0000256" key="2">
    <source>
        <dbReference type="ARBA" id="ARBA00022643"/>
    </source>
</evidence>
<feature type="domain" description="NADPH-dependent FMN reductase-like" evidence="3">
    <location>
        <begin position="1"/>
        <end position="103"/>
    </location>
</feature>
<evidence type="ECO:0000313" key="4">
    <source>
        <dbReference type="EMBL" id="KLU67337.1"/>
    </source>
</evidence>
<evidence type="ECO:0000313" key="5">
    <source>
        <dbReference type="Proteomes" id="UP000036356"/>
    </source>
</evidence>
<accession>A0A0J1FVK6</accession>
<sequence>MKVLILNGNPKAENESFEDYIQKLVLELKKNGHNTTVLNLKEMEINRCIGCYSCWLKTPGRCIFNDDGPTILREYLKADFVLFASPIIMGFISSLLKSVQERCLPLVLPFLYVKNDRMQHISRYEKYPAIALLLDHSEDYDQISAKIIEKVFRSSNSRKFLFTKTMNNGPEEVAYAINSI</sequence>
<dbReference type="STRING" id="476652.DEAC_c05490"/>
<dbReference type="InterPro" id="IPR005025">
    <property type="entry name" value="FMN_Rdtase-like_dom"/>
</dbReference>
<name>A0A0J1FVK6_9FIRM</name>
<organism evidence="4 5">
    <name type="scientific">Desulfosporosinus acididurans</name>
    <dbReference type="NCBI Taxonomy" id="476652"/>
    <lineage>
        <taxon>Bacteria</taxon>
        <taxon>Bacillati</taxon>
        <taxon>Bacillota</taxon>
        <taxon>Clostridia</taxon>
        <taxon>Eubacteriales</taxon>
        <taxon>Desulfitobacteriaceae</taxon>
        <taxon>Desulfosporosinus</taxon>
    </lineage>
</organism>